<dbReference type="GO" id="GO:0015288">
    <property type="term" value="F:porin activity"/>
    <property type="evidence" value="ECO:0007669"/>
    <property type="project" value="UniProtKB-KW"/>
</dbReference>
<comment type="similarity">
    <text evidence="2">Belongs to the BexD/CtrA/VexA family.</text>
</comment>
<evidence type="ECO:0000259" key="16">
    <source>
        <dbReference type="Pfam" id="PF02563"/>
    </source>
</evidence>
<reference evidence="18 19" key="1">
    <citation type="submission" date="2015-09" db="EMBL/GenBank/DDBJ databases">
        <authorList>
            <consortium name="Pathogen Informatics"/>
        </authorList>
    </citation>
    <scope>NUCLEOTIDE SEQUENCE [LARGE SCALE GENOMIC DNA]</scope>
    <source>
        <strain evidence="18 19">2789STDY5834846</strain>
    </source>
</reference>
<keyword evidence="11 15" id="KW-0472">Membrane</keyword>
<dbReference type="InterPro" id="IPR049712">
    <property type="entry name" value="Poly_export"/>
</dbReference>
<evidence type="ECO:0000256" key="7">
    <source>
        <dbReference type="ARBA" id="ARBA00022729"/>
    </source>
</evidence>
<dbReference type="Proteomes" id="UP000095606">
    <property type="component" value="Unassembled WGS sequence"/>
</dbReference>
<dbReference type="InterPro" id="IPR003715">
    <property type="entry name" value="Poly_export_N"/>
</dbReference>
<evidence type="ECO:0000256" key="11">
    <source>
        <dbReference type="ARBA" id="ARBA00023136"/>
    </source>
</evidence>
<dbReference type="GO" id="GO:0015159">
    <property type="term" value="F:polysaccharide transmembrane transporter activity"/>
    <property type="evidence" value="ECO:0007669"/>
    <property type="project" value="InterPro"/>
</dbReference>
<keyword evidence="4" id="KW-1134">Transmembrane beta strand</keyword>
<dbReference type="PANTHER" id="PTHR33619">
    <property type="entry name" value="POLYSACCHARIDE EXPORT PROTEIN GFCE-RELATED"/>
    <property type="match status" value="1"/>
</dbReference>
<evidence type="ECO:0000313" key="18">
    <source>
        <dbReference type="EMBL" id="CUP71484.1"/>
    </source>
</evidence>
<evidence type="ECO:0000256" key="14">
    <source>
        <dbReference type="ARBA" id="ARBA00023288"/>
    </source>
</evidence>
<sequence>MMIMKKVNRWMGLLLLLCLLAACQSYKKVPYLQDAEVVLYGVQNEQLYDAKIMPKDLLTIVVSCTSPELAAPFNLTVATQNNIALNYTTTQPALQQYLVDNEGKINFPVLGELHVGGLTKKGTEQMIVEKLKPYIKETPIVTVRMVNYKISVIGEVARPGTFTISNEKVNLLEALAMAGDMTVYGLRNDIKLIREDANGKQEIIPLDLNKAETILSPYYWLQQNDIVYVTPNKAKARNSDIGSSTSLWFSATSILISIASLLYNILR</sequence>
<keyword evidence="12" id="KW-0564">Palmitate</keyword>
<keyword evidence="5" id="KW-0762">Sugar transport</keyword>
<evidence type="ECO:0000259" key="17">
    <source>
        <dbReference type="Pfam" id="PF22461"/>
    </source>
</evidence>
<proteinExistence type="inferred from homology"/>
<evidence type="ECO:0000256" key="15">
    <source>
        <dbReference type="SAM" id="Phobius"/>
    </source>
</evidence>
<dbReference type="Pfam" id="PF22461">
    <property type="entry name" value="SLBB_2"/>
    <property type="match status" value="1"/>
</dbReference>
<feature type="domain" description="SLBB" evidence="17">
    <location>
        <begin position="149"/>
        <end position="229"/>
    </location>
</feature>
<dbReference type="GO" id="GO:0009279">
    <property type="term" value="C:cell outer membrane"/>
    <property type="evidence" value="ECO:0007669"/>
    <property type="project" value="UniProtKB-SubCell"/>
</dbReference>
<evidence type="ECO:0000256" key="13">
    <source>
        <dbReference type="ARBA" id="ARBA00023237"/>
    </source>
</evidence>
<dbReference type="Gene3D" id="3.10.560.10">
    <property type="entry name" value="Outer membrane lipoprotein wza domain like"/>
    <property type="match status" value="1"/>
</dbReference>
<evidence type="ECO:0000256" key="6">
    <source>
        <dbReference type="ARBA" id="ARBA00022692"/>
    </source>
</evidence>
<feature type="transmembrane region" description="Helical" evidence="15">
    <location>
        <begin position="247"/>
        <end position="266"/>
    </location>
</feature>
<keyword evidence="3" id="KW-0813">Transport</keyword>
<keyword evidence="13" id="KW-0998">Cell outer membrane</keyword>
<comment type="subcellular location">
    <subcellularLocation>
        <location evidence="1">Cell outer membrane</location>
        <topology evidence="1">Multi-pass membrane protein</topology>
    </subcellularLocation>
</comment>
<feature type="domain" description="Polysaccharide export protein N-terminal" evidence="16">
    <location>
        <begin position="46"/>
        <end position="145"/>
    </location>
</feature>
<keyword evidence="14" id="KW-0449">Lipoprotein</keyword>
<organism evidence="18 19">
    <name type="scientific">Bacteroides faecis</name>
    <dbReference type="NCBI Taxonomy" id="674529"/>
    <lineage>
        <taxon>Bacteria</taxon>
        <taxon>Pseudomonadati</taxon>
        <taxon>Bacteroidota</taxon>
        <taxon>Bacteroidia</taxon>
        <taxon>Bacteroidales</taxon>
        <taxon>Bacteroidaceae</taxon>
        <taxon>Bacteroides</taxon>
    </lineage>
</organism>
<dbReference type="Pfam" id="PF02563">
    <property type="entry name" value="Poly_export"/>
    <property type="match status" value="1"/>
</dbReference>
<keyword evidence="7" id="KW-0732">Signal</keyword>
<keyword evidence="8" id="KW-0625">Polysaccharide transport</keyword>
<evidence type="ECO:0000313" key="19">
    <source>
        <dbReference type="Proteomes" id="UP000095606"/>
    </source>
</evidence>
<evidence type="ECO:0000256" key="4">
    <source>
        <dbReference type="ARBA" id="ARBA00022452"/>
    </source>
</evidence>
<dbReference type="EMBL" id="CZAE01000016">
    <property type="protein sequence ID" value="CUP71484.1"/>
    <property type="molecule type" value="Genomic_DNA"/>
</dbReference>
<evidence type="ECO:0000256" key="12">
    <source>
        <dbReference type="ARBA" id="ARBA00023139"/>
    </source>
</evidence>
<accession>A0A174QDR6</accession>
<keyword evidence="9" id="KW-0406">Ion transport</keyword>
<dbReference type="PANTHER" id="PTHR33619:SF3">
    <property type="entry name" value="POLYSACCHARIDE EXPORT PROTEIN GFCE-RELATED"/>
    <property type="match status" value="1"/>
</dbReference>
<evidence type="ECO:0000256" key="2">
    <source>
        <dbReference type="ARBA" id="ARBA00009450"/>
    </source>
</evidence>
<evidence type="ECO:0000256" key="9">
    <source>
        <dbReference type="ARBA" id="ARBA00023065"/>
    </source>
</evidence>
<protein>
    <submittedName>
        <fullName evidence="18">Membrane protein involved in polysaccharide export</fullName>
    </submittedName>
</protein>
<evidence type="ECO:0000256" key="5">
    <source>
        <dbReference type="ARBA" id="ARBA00022597"/>
    </source>
</evidence>
<evidence type="ECO:0000256" key="10">
    <source>
        <dbReference type="ARBA" id="ARBA00023114"/>
    </source>
</evidence>
<dbReference type="AlphaFoldDB" id="A0A174QDR6"/>
<name>A0A174QDR6_9BACE</name>
<keyword evidence="10" id="KW-0626">Porin</keyword>
<evidence type="ECO:0000256" key="3">
    <source>
        <dbReference type="ARBA" id="ARBA00022448"/>
    </source>
</evidence>
<gene>
    <name evidence="18" type="ORF">ERS852461_03212</name>
</gene>
<keyword evidence="15" id="KW-1133">Transmembrane helix</keyword>
<dbReference type="InterPro" id="IPR054765">
    <property type="entry name" value="SLBB_dom"/>
</dbReference>
<evidence type="ECO:0000256" key="8">
    <source>
        <dbReference type="ARBA" id="ARBA00023047"/>
    </source>
</evidence>
<dbReference type="GO" id="GO:0046930">
    <property type="term" value="C:pore complex"/>
    <property type="evidence" value="ECO:0007669"/>
    <property type="project" value="UniProtKB-KW"/>
</dbReference>
<dbReference type="PROSITE" id="PS51257">
    <property type="entry name" value="PROKAR_LIPOPROTEIN"/>
    <property type="match status" value="1"/>
</dbReference>
<dbReference type="Gene3D" id="3.30.1950.10">
    <property type="entry name" value="wza like domain"/>
    <property type="match status" value="1"/>
</dbReference>
<keyword evidence="6 15" id="KW-0812">Transmembrane</keyword>
<evidence type="ECO:0000256" key="1">
    <source>
        <dbReference type="ARBA" id="ARBA00004571"/>
    </source>
</evidence>
<dbReference type="GO" id="GO:0006811">
    <property type="term" value="P:monoatomic ion transport"/>
    <property type="evidence" value="ECO:0007669"/>
    <property type="project" value="UniProtKB-KW"/>
</dbReference>